<dbReference type="KEGG" id="crw:CROST_031390"/>
<evidence type="ECO:0000256" key="1">
    <source>
        <dbReference type="ARBA" id="ARBA00004651"/>
    </source>
</evidence>
<dbReference type="InterPro" id="IPR052984">
    <property type="entry name" value="UPF0421"/>
</dbReference>
<keyword evidence="3" id="KW-0812">Transmembrane</keyword>
<name>A0A1S8LF38_9CLOT</name>
<dbReference type="STRING" id="84029.CROST_09750"/>
<dbReference type="RefSeq" id="WP_077833828.1">
    <property type="nucleotide sequence ID" value="NZ_CP096983.1"/>
</dbReference>
<comment type="subcellular location">
    <subcellularLocation>
        <location evidence="1">Cell membrane</location>
        <topology evidence="1">Multi-pass membrane protein</topology>
    </subcellularLocation>
</comment>
<dbReference type="InterPro" id="IPR021062">
    <property type="entry name" value="ArAE_1_C"/>
</dbReference>
<dbReference type="Gene3D" id="1.20.120.940">
    <property type="entry name" value="Putative aromatic acid exporter, C-terminal domain"/>
    <property type="match status" value="1"/>
</dbReference>
<dbReference type="InterPro" id="IPR010343">
    <property type="entry name" value="ArAE_1"/>
</dbReference>
<evidence type="ECO:0000256" key="5">
    <source>
        <dbReference type="ARBA" id="ARBA00023136"/>
    </source>
</evidence>
<dbReference type="PANTHER" id="PTHR40064">
    <property type="entry name" value="MEMBRANE PROTEIN-RELATED"/>
    <property type="match status" value="1"/>
</dbReference>
<evidence type="ECO:0000256" key="2">
    <source>
        <dbReference type="ARBA" id="ARBA00022475"/>
    </source>
</evidence>
<dbReference type="PANTHER" id="PTHR40064:SF1">
    <property type="entry name" value="MEMBRANE PROTEIN"/>
    <property type="match status" value="1"/>
</dbReference>
<sequence>MRIIGLRTLKTAVGAALAIIIAGVLGLKYPTAAGIITILSVQNTKKTSIVIAIQRLASTVLALTISCIIFKVSGYNPVSFGVYLAIFIPLTVLLNLTEGIAVSSVLVTHLLVEKSISLFWLKNELLLMVIGAGIAILLNTYMPKIDKKIKENQIEIEGFMRKILLNMADELRGKKIEDENHKLFNELSLAIKSGSERAYRNLNNNIISYDKYYVMYMEMRNMQFEILKYMRNHFTKFYMTLEQTELVAEVTEKIGKQLHEENPVDTLIEDLKRLFKTFKDQKLPETREEFENRAMLFQFLNDLEYFLEIKREFIRKKENV</sequence>
<dbReference type="AlphaFoldDB" id="A0A1S8LF38"/>
<reference evidence="6 7" key="1">
    <citation type="submission" date="2022-04" db="EMBL/GenBank/DDBJ databases">
        <title>Genome sequence of C. roseum typestrain.</title>
        <authorList>
            <person name="Poehlein A."/>
            <person name="Schoch T."/>
            <person name="Duerre P."/>
            <person name="Daniel R."/>
        </authorList>
    </citation>
    <scope>NUCLEOTIDE SEQUENCE [LARGE SCALE GENOMIC DNA]</scope>
    <source>
        <strain evidence="6 7">DSM 7320</strain>
    </source>
</reference>
<organism evidence="6 7">
    <name type="scientific">Clostridium felsineum</name>
    <dbReference type="NCBI Taxonomy" id="36839"/>
    <lineage>
        <taxon>Bacteria</taxon>
        <taxon>Bacillati</taxon>
        <taxon>Bacillota</taxon>
        <taxon>Clostridia</taxon>
        <taxon>Eubacteriales</taxon>
        <taxon>Clostridiaceae</taxon>
        <taxon>Clostridium</taxon>
    </lineage>
</organism>
<dbReference type="Pfam" id="PF11728">
    <property type="entry name" value="ArAE_1_C"/>
    <property type="match status" value="1"/>
</dbReference>
<keyword evidence="7" id="KW-1185">Reference proteome</keyword>
<dbReference type="Pfam" id="PF06081">
    <property type="entry name" value="ArAE_1"/>
    <property type="match status" value="1"/>
</dbReference>
<proteinExistence type="predicted"/>
<protein>
    <submittedName>
        <fullName evidence="6">Uncharacterized protein</fullName>
    </submittedName>
</protein>
<dbReference type="EMBL" id="CP096983">
    <property type="protein sequence ID" value="URZ12417.1"/>
    <property type="molecule type" value="Genomic_DNA"/>
</dbReference>
<dbReference type="GO" id="GO:0005886">
    <property type="term" value="C:plasma membrane"/>
    <property type="evidence" value="ECO:0007669"/>
    <property type="project" value="UniProtKB-SubCell"/>
</dbReference>
<evidence type="ECO:0000256" key="3">
    <source>
        <dbReference type="ARBA" id="ARBA00022692"/>
    </source>
</evidence>
<evidence type="ECO:0000313" key="6">
    <source>
        <dbReference type="EMBL" id="URZ12417.1"/>
    </source>
</evidence>
<evidence type="ECO:0000256" key="4">
    <source>
        <dbReference type="ARBA" id="ARBA00022989"/>
    </source>
</evidence>
<dbReference type="InterPro" id="IPR038323">
    <property type="entry name" value="ArAE_1_C_sf"/>
</dbReference>
<dbReference type="Proteomes" id="UP000190951">
    <property type="component" value="Chromosome"/>
</dbReference>
<accession>A0A1S8LF38</accession>
<keyword evidence="2" id="KW-1003">Cell membrane</keyword>
<gene>
    <name evidence="6" type="ORF">CROST_031390</name>
</gene>
<keyword evidence="5" id="KW-0472">Membrane</keyword>
<keyword evidence="4" id="KW-1133">Transmembrane helix</keyword>
<evidence type="ECO:0000313" key="7">
    <source>
        <dbReference type="Proteomes" id="UP000190951"/>
    </source>
</evidence>